<evidence type="ECO:0000259" key="1">
    <source>
        <dbReference type="Pfam" id="PF01408"/>
    </source>
</evidence>
<keyword evidence="3" id="KW-1185">Reference proteome</keyword>
<comment type="caution">
    <text evidence="2">The sequence shown here is derived from an EMBL/GenBank/DDBJ whole genome shotgun (WGS) entry which is preliminary data.</text>
</comment>
<feature type="domain" description="Gfo/Idh/MocA-like oxidoreductase N-terminal" evidence="1">
    <location>
        <begin position="4"/>
        <end position="125"/>
    </location>
</feature>
<dbReference type="Proteomes" id="UP001165667">
    <property type="component" value="Unassembled WGS sequence"/>
</dbReference>
<dbReference type="InterPro" id="IPR036291">
    <property type="entry name" value="NAD(P)-bd_dom_sf"/>
</dbReference>
<reference evidence="2" key="1">
    <citation type="submission" date="2022-05" db="EMBL/GenBank/DDBJ databases">
        <authorList>
            <person name="Pankratov T."/>
        </authorList>
    </citation>
    <scope>NUCLEOTIDE SEQUENCE</scope>
    <source>
        <strain evidence="2">BP6-180914</strain>
    </source>
</reference>
<name>A0AA41YRT2_9HYPH</name>
<dbReference type="PANTHER" id="PTHR43708:SF4">
    <property type="entry name" value="OXIDOREDUCTASE YCEM-RELATED"/>
    <property type="match status" value="1"/>
</dbReference>
<dbReference type="InterPro" id="IPR000683">
    <property type="entry name" value="Gfo/Idh/MocA-like_OxRdtase_N"/>
</dbReference>
<gene>
    <name evidence="2" type="ORF">M8523_03075</name>
</gene>
<dbReference type="PANTHER" id="PTHR43708">
    <property type="entry name" value="CONSERVED EXPRESSED OXIDOREDUCTASE (EUROFUNG)"/>
    <property type="match status" value="1"/>
</dbReference>
<evidence type="ECO:0000313" key="3">
    <source>
        <dbReference type="Proteomes" id="UP001165667"/>
    </source>
</evidence>
<protein>
    <submittedName>
        <fullName evidence="2">Gfo/Idh/MocA family oxidoreductase</fullName>
    </submittedName>
</protein>
<dbReference type="GO" id="GO:0000166">
    <property type="term" value="F:nucleotide binding"/>
    <property type="evidence" value="ECO:0007669"/>
    <property type="project" value="InterPro"/>
</dbReference>
<dbReference type="Gene3D" id="3.40.50.720">
    <property type="entry name" value="NAD(P)-binding Rossmann-like Domain"/>
    <property type="match status" value="1"/>
</dbReference>
<sequence length="362" mass="40124">MPIVRVGLLGLGEVAQSIHLPVLSDLRTRFAIAGVFDASQSLMDLAVSRHAGVRAFSSAEALINDPEIDAVFILTADETHSRFARQAIAANKHVLLEKPACLTVREIDELLPLLTNYSKIFFVAYMRRYAPAFLTAKAEMPDPAEITHVRIFDLITVGRSIMRHSQEILYPTDVDPALLSEGAARKDALLREVVGKEAPADLVRAYHGLLSLSSHHLSAMRELLGEPRGVLAAHRTNGGANTSVTFDYGHYAAYYDAVMDEVGLFDAMIEVRTNTKRMRVVYDTPYIRSLPTRLEITEGTPDGVRSRTFGPFYEDAFTNELKAFHAHIVDGTRPKTDLADSRKDLALYAAIVERMKQGQSTR</sequence>
<dbReference type="Gene3D" id="3.30.360.10">
    <property type="entry name" value="Dihydrodipicolinate Reductase, domain 2"/>
    <property type="match status" value="1"/>
</dbReference>
<dbReference type="AlphaFoldDB" id="A0AA41YRT2"/>
<dbReference type="SUPFAM" id="SSF51735">
    <property type="entry name" value="NAD(P)-binding Rossmann-fold domains"/>
    <property type="match status" value="1"/>
</dbReference>
<proteinExistence type="predicted"/>
<dbReference type="InterPro" id="IPR051317">
    <property type="entry name" value="Gfo/Idh/MocA_oxidoreduct"/>
</dbReference>
<evidence type="ECO:0000313" key="2">
    <source>
        <dbReference type="EMBL" id="MCW6506999.1"/>
    </source>
</evidence>
<dbReference type="EMBL" id="JAMOIM010000001">
    <property type="protein sequence ID" value="MCW6506999.1"/>
    <property type="molecule type" value="Genomic_DNA"/>
</dbReference>
<organism evidence="2 3">
    <name type="scientific">Lichenifustis flavocetrariae</name>
    <dbReference type="NCBI Taxonomy" id="2949735"/>
    <lineage>
        <taxon>Bacteria</taxon>
        <taxon>Pseudomonadati</taxon>
        <taxon>Pseudomonadota</taxon>
        <taxon>Alphaproteobacteria</taxon>
        <taxon>Hyphomicrobiales</taxon>
        <taxon>Lichenihabitantaceae</taxon>
        <taxon>Lichenifustis</taxon>
    </lineage>
</organism>
<dbReference type="RefSeq" id="WP_282583334.1">
    <property type="nucleotide sequence ID" value="NZ_JAMOIM010000001.1"/>
</dbReference>
<dbReference type="Pfam" id="PF01408">
    <property type="entry name" value="GFO_IDH_MocA"/>
    <property type="match status" value="1"/>
</dbReference>
<accession>A0AA41YRT2</accession>